<dbReference type="OrthoDB" id="9791628at2"/>
<proteinExistence type="inferred from homology"/>
<keyword evidence="8" id="KW-1185">Reference proteome</keyword>
<dbReference type="Proteomes" id="UP000436655">
    <property type="component" value="Unassembled WGS sequence"/>
</dbReference>
<comment type="similarity">
    <text evidence="1">Belongs to the acyl coenzyme A hydrolase family.</text>
</comment>
<name>A0A5P0ZGY2_9LACO</name>
<dbReference type="InterPro" id="IPR029069">
    <property type="entry name" value="HotDog_dom_sf"/>
</dbReference>
<dbReference type="InterPro" id="IPR040170">
    <property type="entry name" value="Cytosol_ACT"/>
</dbReference>
<dbReference type="EMBL" id="VDFN01000001">
    <property type="protein sequence ID" value="MQS44110.1"/>
    <property type="molecule type" value="Genomic_DNA"/>
</dbReference>
<dbReference type="AlphaFoldDB" id="A0A5P0ZGY2"/>
<evidence type="ECO:0000313" key="6">
    <source>
        <dbReference type="EMBL" id="MQS52320.1"/>
    </source>
</evidence>
<gene>
    <name evidence="6" type="ORF">FHL02_04710</name>
    <name evidence="5" type="ORF">FHL03_01280</name>
</gene>
<dbReference type="Proteomes" id="UP000380386">
    <property type="component" value="Unassembled WGS sequence"/>
</dbReference>
<sequence length="164" mass="18715">MSEVTCDQTRAISDRIIFDGDMNDKGTLFGGKTLSLLDENAGLAAFKYTNAKVVTASYDHMNFWSPITPRDYIRLQSYVTGAAHRAIEVFSKITTYDVATKQPIIAFTSFCTMVTLKEFGEVDFDTIVPETDEEKYLCSGWSERVQERRIAHQNRHEFLNHLEL</sequence>
<evidence type="ECO:0000256" key="3">
    <source>
        <dbReference type="PROSITE-ProRule" id="PRU01106"/>
    </source>
</evidence>
<keyword evidence="2 3" id="KW-0378">Hydrolase</keyword>
<reference evidence="5" key="2">
    <citation type="submission" date="2019-05" db="EMBL/GenBank/DDBJ databases">
        <authorList>
            <person name="Schuster J.A."/>
            <person name="Ehrmann M.A."/>
        </authorList>
    </citation>
    <scope>NUCLEOTIDE SEQUENCE</scope>
    <source>
        <strain evidence="5">TMW 1.2098</strain>
    </source>
</reference>
<organism evidence="6 7">
    <name type="scientific">Companilactobacillus mishanensis</name>
    <dbReference type="NCBI Taxonomy" id="2486008"/>
    <lineage>
        <taxon>Bacteria</taxon>
        <taxon>Bacillati</taxon>
        <taxon>Bacillota</taxon>
        <taxon>Bacilli</taxon>
        <taxon>Lactobacillales</taxon>
        <taxon>Lactobacillaceae</taxon>
        <taxon>Companilactobacillus</taxon>
    </lineage>
</organism>
<dbReference type="Gene3D" id="3.10.129.10">
    <property type="entry name" value="Hotdog Thioesterase"/>
    <property type="match status" value="1"/>
</dbReference>
<dbReference type="CDD" id="cd03442">
    <property type="entry name" value="BFIT_BACH"/>
    <property type="match status" value="1"/>
</dbReference>
<dbReference type="GO" id="GO:0006637">
    <property type="term" value="P:acyl-CoA metabolic process"/>
    <property type="evidence" value="ECO:0007669"/>
    <property type="project" value="TreeGrafter"/>
</dbReference>
<evidence type="ECO:0000256" key="2">
    <source>
        <dbReference type="ARBA" id="ARBA00022801"/>
    </source>
</evidence>
<feature type="domain" description="HotDog ACOT-type" evidence="4">
    <location>
        <begin position="7"/>
        <end position="119"/>
    </location>
</feature>
<dbReference type="PANTHER" id="PTHR11049:SF24">
    <property type="entry name" value="CYTOSOLIC ACYL COENZYME A THIOESTER HYDROLASE"/>
    <property type="match status" value="1"/>
</dbReference>
<evidence type="ECO:0000313" key="8">
    <source>
        <dbReference type="Proteomes" id="UP000436655"/>
    </source>
</evidence>
<dbReference type="InterPro" id="IPR033120">
    <property type="entry name" value="HOTDOG_ACOT"/>
</dbReference>
<comment type="caution">
    <text evidence="6">The sequence shown here is derived from an EMBL/GenBank/DDBJ whole genome shotgun (WGS) entry which is preliminary data.</text>
</comment>
<dbReference type="GO" id="GO:0052816">
    <property type="term" value="F:long-chain fatty acyl-CoA hydrolase activity"/>
    <property type="evidence" value="ECO:0007669"/>
    <property type="project" value="TreeGrafter"/>
</dbReference>
<evidence type="ECO:0000256" key="1">
    <source>
        <dbReference type="ARBA" id="ARBA00010458"/>
    </source>
</evidence>
<dbReference type="GO" id="GO:0005829">
    <property type="term" value="C:cytosol"/>
    <property type="evidence" value="ECO:0007669"/>
    <property type="project" value="TreeGrafter"/>
</dbReference>
<reference evidence="7 8" key="1">
    <citation type="journal article" date="2019" name="Syst. Appl. Microbiol.">
        <title>Polyphasic characterization of two novel Lactobacillus spp. isolated from blown salami packages: Description of Lactobacillus halodurans sp. nov. and Lactobacillus salsicarnum sp. nov.</title>
        <authorList>
            <person name="Schuster J.A."/>
            <person name="Klingl A."/>
            <person name="Vogel R.F."/>
            <person name="Ehrmann M.A."/>
        </authorList>
    </citation>
    <scope>NUCLEOTIDE SEQUENCE [LARGE SCALE GENOMIC DNA]</scope>
    <source>
        <strain evidence="5 8">TMW 1.2098</strain>
        <strain evidence="6 7">TMW 1.2118</strain>
    </source>
</reference>
<dbReference type="GO" id="GO:0009062">
    <property type="term" value="P:fatty acid catabolic process"/>
    <property type="evidence" value="ECO:0007669"/>
    <property type="project" value="TreeGrafter"/>
</dbReference>
<dbReference type="EMBL" id="VDFM01000003">
    <property type="protein sequence ID" value="MQS52320.1"/>
    <property type="molecule type" value="Genomic_DNA"/>
</dbReference>
<evidence type="ECO:0000313" key="5">
    <source>
        <dbReference type="EMBL" id="MQS44110.1"/>
    </source>
</evidence>
<dbReference type="Pfam" id="PF03061">
    <property type="entry name" value="4HBT"/>
    <property type="match status" value="1"/>
</dbReference>
<dbReference type="RefSeq" id="WP_125702664.1">
    <property type="nucleotide sequence ID" value="NZ_JBHTOO010000003.1"/>
</dbReference>
<dbReference type="InterPro" id="IPR006683">
    <property type="entry name" value="Thioestr_dom"/>
</dbReference>
<protein>
    <submittedName>
        <fullName evidence="6">Acyl-CoA thioesterase</fullName>
    </submittedName>
</protein>
<accession>A0A5P0ZGY2</accession>
<dbReference type="PANTHER" id="PTHR11049">
    <property type="entry name" value="ACYL COENZYME A THIOESTER HYDROLASE"/>
    <property type="match status" value="1"/>
</dbReference>
<dbReference type="PROSITE" id="PS51770">
    <property type="entry name" value="HOTDOG_ACOT"/>
    <property type="match status" value="1"/>
</dbReference>
<dbReference type="SUPFAM" id="SSF54637">
    <property type="entry name" value="Thioesterase/thiol ester dehydrase-isomerase"/>
    <property type="match status" value="1"/>
</dbReference>
<evidence type="ECO:0000259" key="4">
    <source>
        <dbReference type="PROSITE" id="PS51770"/>
    </source>
</evidence>
<evidence type="ECO:0000313" key="7">
    <source>
        <dbReference type="Proteomes" id="UP000380386"/>
    </source>
</evidence>